<evidence type="ECO:0000313" key="2">
    <source>
        <dbReference type="Proteomes" id="UP000077013"/>
    </source>
</evidence>
<dbReference type="EMBL" id="LRXL01000012">
    <property type="protein sequence ID" value="OAB81434.1"/>
    <property type="molecule type" value="Genomic_DNA"/>
</dbReference>
<dbReference type="Proteomes" id="UP000077013">
    <property type="component" value="Unassembled WGS sequence"/>
</dbReference>
<reference evidence="1 2" key="1">
    <citation type="submission" date="2016-02" db="EMBL/GenBank/DDBJ databases">
        <title>Ulvibacter sp. LPB0005, isolated from Thais luteostoma.</title>
        <authorList>
            <person name="Shin S.-K."/>
            <person name="Yi H."/>
        </authorList>
    </citation>
    <scope>NUCLEOTIDE SEQUENCE [LARGE SCALE GENOMIC DNA]</scope>
    <source>
        <strain evidence="1 2">LPB0005</strain>
    </source>
</reference>
<sequence length="128" mass="14912">MTTYDFDFTIENNFLNIKLSNIEQEYISVKIHRNYNFILSNFNITISTLVREHLKENETVQEEKMIDLGASTINIYNRSLQAKKVEAKNEAQFFIPSLTKEVQNIKSHFVNSKIKGTTSSILNEFLQT</sequence>
<dbReference type="OrthoDB" id="9818643at2"/>
<proteinExistence type="predicted"/>
<dbReference type="RefSeq" id="WP_068588584.1">
    <property type="nucleotide sequence ID" value="NZ_LRXL01000012.1"/>
</dbReference>
<comment type="caution">
    <text evidence="1">The sequence shown here is derived from an EMBL/GenBank/DDBJ whole genome shotgun (WGS) entry which is preliminary data.</text>
</comment>
<gene>
    <name evidence="1" type="ORF">ULVI_01020</name>
</gene>
<organism evidence="1 2">
    <name type="scientific">Cochleicola gelatinilyticus</name>
    <dbReference type="NCBI Taxonomy" id="1763537"/>
    <lineage>
        <taxon>Bacteria</taxon>
        <taxon>Pseudomonadati</taxon>
        <taxon>Bacteroidota</taxon>
        <taxon>Flavobacteriia</taxon>
        <taxon>Flavobacteriales</taxon>
        <taxon>Flavobacteriaceae</taxon>
        <taxon>Cochleicola</taxon>
    </lineage>
</organism>
<accession>A0A167K6D6</accession>
<dbReference type="STRING" id="1763537.ULVI_01020"/>
<name>A0A167K6D6_9FLAO</name>
<keyword evidence="2" id="KW-1185">Reference proteome</keyword>
<protein>
    <submittedName>
        <fullName evidence="1">Uncharacterized protein</fullName>
    </submittedName>
</protein>
<dbReference type="AlphaFoldDB" id="A0A167K6D6"/>
<evidence type="ECO:0000313" key="1">
    <source>
        <dbReference type="EMBL" id="OAB81434.1"/>
    </source>
</evidence>